<sequence>MALSNIPFGLVQPPQKVQFLFNQFFIFFLLLLPNAMSISFNFPTFNTDNRNLILQGHAYTNPDGLQLTKDTLKGSIGGSVGRALYHERVHLWDNGTGKLNVTDFTTNFSFIINAVDMPTGDGLAFFISPFNSSIPNNSAGGYLGLFSHETAIHGTQNQIVAVEIDTFNNPSWDPSDSSPYAHVGIDINSIVSNKSETLPPSMNITNGSTTNVRVSYDSTSQILSVFLTYATEPPISLSSIVDLTILPEWVSVGFSATTGMSTELHTILSWSFNSTLEAGNVSTQPTNTGGGFNQTEETGDQTNNTGNGSTKKKLALIICLAVSSGVVSCGIGLLWFICWRKRAGGNTEDSGDDGNMDDEFEIGTGPRRFTYRELLNATNNFAERGKLGEGGFGGVYKGLLSESNVEVAVKRVSKGSKQGKKEYKSEVKIIGRLRHRNLVQLIGWCHEQRELLLVYEYMPNGSLDSHLFGAKIMLKWPVRYKIAQGLTSAILYLHEEWEQCVVHRDIKSSNIMLDSNFNAKLGDFGLARLVDHELGLQTTVLAGTMGYLAPECFTTGTASKESDVYSFGVVCLEIACGRKPVDPRAEPSKVRLVEWVWDLYGNGQLLEAVDKRLGMEFDEGQIKSLMVVGLWCCHPDPTSRPSIRQVMHVLNFEASLPNLPSKLPVPMYVGPPMDLCKLSNTSSGFTRSKDQTQCSCSSCSTNSSMSTGPSKPLLYSSKAEVELASTMH</sequence>
<evidence type="ECO:0000256" key="18">
    <source>
        <dbReference type="ARBA" id="ARBA00023180"/>
    </source>
</evidence>
<dbReference type="OrthoDB" id="2014828at2759"/>
<keyword evidence="24" id="KW-1185">Reference proteome</keyword>
<gene>
    <name evidence="23" type="ORF">CMV_018397</name>
</gene>
<dbReference type="FunFam" id="1.10.510.10:FF:000240">
    <property type="entry name" value="Lectin-domain containing receptor kinase A4.3"/>
    <property type="match status" value="1"/>
</dbReference>
<feature type="region of interest" description="Disordered" evidence="20">
    <location>
        <begin position="279"/>
        <end position="308"/>
    </location>
</feature>
<dbReference type="InterPro" id="IPR013320">
    <property type="entry name" value="ConA-like_dom_sf"/>
</dbReference>
<organism evidence="23 24">
    <name type="scientific">Castanea mollissima</name>
    <name type="common">Chinese chestnut</name>
    <dbReference type="NCBI Taxonomy" id="60419"/>
    <lineage>
        <taxon>Eukaryota</taxon>
        <taxon>Viridiplantae</taxon>
        <taxon>Streptophyta</taxon>
        <taxon>Embryophyta</taxon>
        <taxon>Tracheophyta</taxon>
        <taxon>Spermatophyta</taxon>
        <taxon>Magnoliopsida</taxon>
        <taxon>eudicotyledons</taxon>
        <taxon>Gunneridae</taxon>
        <taxon>Pentapetalae</taxon>
        <taxon>rosids</taxon>
        <taxon>fabids</taxon>
        <taxon>Fagales</taxon>
        <taxon>Fagaceae</taxon>
        <taxon>Castanea</taxon>
    </lineage>
</organism>
<dbReference type="Pfam" id="PF00069">
    <property type="entry name" value="Pkinase"/>
    <property type="match status" value="1"/>
</dbReference>
<evidence type="ECO:0000256" key="10">
    <source>
        <dbReference type="ARBA" id="ARBA00022729"/>
    </source>
</evidence>
<dbReference type="InterPro" id="IPR011009">
    <property type="entry name" value="Kinase-like_dom_sf"/>
</dbReference>
<evidence type="ECO:0000256" key="15">
    <source>
        <dbReference type="ARBA" id="ARBA00022989"/>
    </source>
</evidence>
<evidence type="ECO:0000256" key="8">
    <source>
        <dbReference type="ARBA" id="ARBA00022679"/>
    </source>
</evidence>
<feature type="transmembrane region" description="Helical" evidence="21">
    <location>
        <begin position="20"/>
        <end position="42"/>
    </location>
</feature>
<keyword evidence="8" id="KW-0808">Transferase</keyword>
<name>A0A8J4QN40_9ROSI</name>
<protein>
    <recommendedName>
        <fullName evidence="5">non-specific serine/threonine protein kinase</fullName>
        <ecNumber evidence="5">2.7.11.1</ecNumber>
    </recommendedName>
</protein>
<keyword evidence="16 21" id="KW-0472">Membrane</keyword>
<evidence type="ECO:0000256" key="14">
    <source>
        <dbReference type="ARBA" id="ARBA00022840"/>
    </source>
</evidence>
<evidence type="ECO:0000256" key="3">
    <source>
        <dbReference type="ARBA" id="ARBA00008536"/>
    </source>
</evidence>
<dbReference type="InterPro" id="IPR001220">
    <property type="entry name" value="Legume_lectin_dom"/>
</dbReference>
<proteinExistence type="inferred from homology"/>
<dbReference type="InterPro" id="IPR000985">
    <property type="entry name" value="Lectin_LegA_CS"/>
</dbReference>
<dbReference type="InterPro" id="IPR008271">
    <property type="entry name" value="Ser/Thr_kinase_AS"/>
</dbReference>
<comment type="caution">
    <text evidence="23">The sequence shown here is derived from an EMBL/GenBank/DDBJ whole genome shotgun (WGS) entry which is preliminary data.</text>
</comment>
<keyword evidence="10" id="KW-0732">Signal</keyword>
<evidence type="ECO:0000256" key="21">
    <source>
        <dbReference type="SAM" id="Phobius"/>
    </source>
</evidence>
<dbReference type="SMART" id="SM00220">
    <property type="entry name" value="S_TKc"/>
    <property type="match status" value="1"/>
</dbReference>
<dbReference type="Proteomes" id="UP000737018">
    <property type="component" value="Unassembled WGS sequence"/>
</dbReference>
<evidence type="ECO:0000256" key="4">
    <source>
        <dbReference type="ARBA" id="ARBA00010217"/>
    </source>
</evidence>
<evidence type="ECO:0000256" key="6">
    <source>
        <dbReference type="ARBA" id="ARBA00022475"/>
    </source>
</evidence>
<dbReference type="EC" id="2.7.11.1" evidence="5"/>
<evidence type="ECO:0000256" key="20">
    <source>
        <dbReference type="SAM" id="MobiDB-lite"/>
    </source>
</evidence>
<keyword evidence="17" id="KW-0675">Receptor</keyword>
<dbReference type="PROSITE" id="PS00308">
    <property type="entry name" value="LECTIN_LEGUME_ALPHA"/>
    <property type="match status" value="1"/>
</dbReference>
<dbReference type="InterPro" id="IPR019825">
    <property type="entry name" value="Lectin_legB_Mn/Ca_BS"/>
</dbReference>
<dbReference type="Gene3D" id="1.10.510.10">
    <property type="entry name" value="Transferase(Phosphotransferase) domain 1"/>
    <property type="match status" value="1"/>
</dbReference>
<feature type="binding site" evidence="19">
    <location>
        <position position="410"/>
    </location>
    <ligand>
        <name>ATP</name>
        <dbReference type="ChEBI" id="CHEBI:30616"/>
    </ligand>
</feature>
<keyword evidence="14 19" id="KW-0067">ATP-binding</keyword>
<evidence type="ECO:0000256" key="17">
    <source>
        <dbReference type="ARBA" id="ARBA00023170"/>
    </source>
</evidence>
<dbReference type="GO" id="GO:0004674">
    <property type="term" value="F:protein serine/threonine kinase activity"/>
    <property type="evidence" value="ECO:0007669"/>
    <property type="project" value="UniProtKB-KW"/>
</dbReference>
<dbReference type="FunFam" id="3.30.200.20:FF:000168">
    <property type="entry name" value="L-type lectin-domain containing receptor kinase IX.1"/>
    <property type="match status" value="1"/>
</dbReference>
<dbReference type="InterPro" id="IPR050528">
    <property type="entry name" value="L-type_Lectin-RKs"/>
</dbReference>
<dbReference type="InterPro" id="IPR000719">
    <property type="entry name" value="Prot_kinase_dom"/>
</dbReference>
<dbReference type="PANTHER" id="PTHR27007">
    <property type="match status" value="1"/>
</dbReference>
<evidence type="ECO:0000256" key="11">
    <source>
        <dbReference type="ARBA" id="ARBA00022734"/>
    </source>
</evidence>
<dbReference type="SUPFAM" id="SSF56112">
    <property type="entry name" value="Protein kinase-like (PK-like)"/>
    <property type="match status" value="1"/>
</dbReference>
<dbReference type="PROSITE" id="PS50011">
    <property type="entry name" value="PROTEIN_KINASE_DOM"/>
    <property type="match status" value="1"/>
</dbReference>
<evidence type="ECO:0000256" key="2">
    <source>
        <dbReference type="ARBA" id="ARBA00007606"/>
    </source>
</evidence>
<evidence type="ECO:0000313" key="24">
    <source>
        <dbReference type="Proteomes" id="UP000737018"/>
    </source>
</evidence>
<evidence type="ECO:0000256" key="13">
    <source>
        <dbReference type="ARBA" id="ARBA00022777"/>
    </source>
</evidence>
<dbReference type="Gene3D" id="2.60.120.200">
    <property type="match status" value="1"/>
</dbReference>
<reference evidence="23" key="1">
    <citation type="submission" date="2020-03" db="EMBL/GenBank/DDBJ databases">
        <title>Castanea mollissima Vanexum genome sequencing.</title>
        <authorList>
            <person name="Staton M."/>
        </authorList>
    </citation>
    <scope>NUCLEOTIDE SEQUENCE</scope>
    <source>
        <tissue evidence="23">Leaf</tissue>
    </source>
</reference>
<dbReference type="CDD" id="cd06899">
    <property type="entry name" value="lectin_legume_LecRK_Arcelin_ConA"/>
    <property type="match status" value="1"/>
</dbReference>
<feature type="transmembrane region" description="Helical" evidence="21">
    <location>
        <begin position="314"/>
        <end position="337"/>
    </location>
</feature>
<keyword evidence="6" id="KW-1003">Cell membrane</keyword>
<evidence type="ECO:0000256" key="5">
    <source>
        <dbReference type="ARBA" id="ARBA00012513"/>
    </source>
</evidence>
<keyword evidence="9 21" id="KW-0812">Transmembrane</keyword>
<keyword evidence="11" id="KW-0430">Lectin</keyword>
<evidence type="ECO:0000259" key="22">
    <source>
        <dbReference type="PROSITE" id="PS50011"/>
    </source>
</evidence>
<evidence type="ECO:0000256" key="7">
    <source>
        <dbReference type="ARBA" id="ARBA00022527"/>
    </source>
</evidence>
<evidence type="ECO:0000256" key="12">
    <source>
        <dbReference type="ARBA" id="ARBA00022741"/>
    </source>
</evidence>
<keyword evidence="7" id="KW-0723">Serine/threonine-protein kinase</keyword>
<dbReference type="AlphaFoldDB" id="A0A8J4QN40"/>
<dbReference type="PROSITE" id="PS00107">
    <property type="entry name" value="PROTEIN_KINASE_ATP"/>
    <property type="match status" value="1"/>
</dbReference>
<keyword evidence="13" id="KW-0418">Kinase</keyword>
<comment type="subcellular location">
    <subcellularLocation>
        <location evidence="1">Cell membrane</location>
        <topology evidence="1">Single-pass type I membrane protein</topology>
    </subcellularLocation>
</comment>
<evidence type="ECO:0000256" key="1">
    <source>
        <dbReference type="ARBA" id="ARBA00004251"/>
    </source>
</evidence>
<dbReference type="GO" id="GO:0005886">
    <property type="term" value="C:plasma membrane"/>
    <property type="evidence" value="ECO:0007669"/>
    <property type="project" value="UniProtKB-SubCell"/>
</dbReference>
<comment type="similarity">
    <text evidence="2">Belongs to the leguminous lectin family.</text>
</comment>
<dbReference type="InterPro" id="IPR017441">
    <property type="entry name" value="Protein_kinase_ATP_BS"/>
</dbReference>
<comment type="similarity">
    <text evidence="3">In the N-terminal section; belongs to the leguminous lectin family.</text>
</comment>
<evidence type="ECO:0000256" key="19">
    <source>
        <dbReference type="PROSITE-ProRule" id="PRU10141"/>
    </source>
</evidence>
<keyword evidence="15 21" id="KW-1133">Transmembrane helix</keyword>
<dbReference type="EMBL" id="JRKL02003079">
    <property type="protein sequence ID" value="KAF3956475.1"/>
    <property type="molecule type" value="Genomic_DNA"/>
</dbReference>
<dbReference type="CDD" id="cd14066">
    <property type="entry name" value="STKc_IRAK"/>
    <property type="match status" value="1"/>
</dbReference>
<feature type="domain" description="Protein kinase" evidence="22">
    <location>
        <begin position="381"/>
        <end position="656"/>
    </location>
</feature>
<keyword evidence="18" id="KW-0325">Glycoprotein</keyword>
<dbReference type="PROSITE" id="PS00307">
    <property type="entry name" value="LECTIN_LEGUME_BETA"/>
    <property type="match status" value="1"/>
</dbReference>
<comment type="similarity">
    <text evidence="4">In the C-terminal section; belongs to the protein kinase superfamily. Ser/Thr protein kinase family.</text>
</comment>
<evidence type="ECO:0000313" key="23">
    <source>
        <dbReference type="EMBL" id="KAF3956475.1"/>
    </source>
</evidence>
<evidence type="ECO:0000256" key="16">
    <source>
        <dbReference type="ARBA" id="ARBA00023136"/>
    </source>
</evidence>
<evidence type="ECO:0000256" key="9">
    <source>
        <dbReference type="ARBA" id="ARBA00022692"/>
    </source>
</evidence>
<dbReference type="Gene3D" id="3.30.200.20">
    <property type="entry name" value="Phosphorylase Kinase, domain 1"/>
    <property type="match status" value="1"/>
</dbReference>
<accession>A0A8J4QN40</accession>
<dbReference type="SUPFAM" id="SSF49899">
    <property type="entry name" value="Concanavalin A-like lectins/glucanases"/>
    <property type="match status" value="1"/>
</dbReference>
<dbReference type="GO" id="GO:0005524">
    <property type="term" value="F:ATP binding"/>
    <property type="evidence" value="ECO:0007669"/>
    <property type="project" value="UniProtKB-UniRule"/>
</dbReference>
<dbReference type="Pfam" id="PF00139">
    <property type="entry name" value="Lectin_legB"/>
    <property type="match status" value="1"/>
</dbReference>
<dbReference type="GO" id="GO:0030246">
    <property type="term" value="F:carbohydrate binding"/>
    <property type="evidence" value="ECO:0007669"/>
    <property type="project" value="UniProtKB-KW"/>
</dbReference>
<keyword evidence="12 19" id="KW-0547">Nucleotide-binding</keyword>
<dbReference type="PROSITE" id="PS00108">
    <property type="entry name" value="PROTEIN_KINASE_ST"/>
    <property type="match status" value="1"/>
</dbReference>
<dbReference type="GO" id="GO:0002229">
    <property type="term" value="P:defense response to oomycetes"/>
    <property type="evidence" value="ECO:0007669"/>
    <property type="project" value="UniProtKB-ARBA"/>
</dbReference>